<dbReference type="EMBL" id="MRZV01000009">
    <property type="protein sequence ID" value="PIK62559.1"/>
    <property type="molecule type" value="Genomic_DNA"/>
</dbReference>
<dbReference type="GO" id="GO:0004715">
    <property type="term" value="F:non-membrane spanning protein tyrosine kinase activity"/>
    <property type="evidence" value="ECO:0007669"/>
    <property type="project" value="InterPro"/>
</dbReference>
<dbReference type="InterPro" id="IPR022049">
    <property type="entry name" value="FAM69_kinase_dom"/>
</dbReference>
<proteinExistence type="predicted"/>
<dbReference type="AlphaFoldDB" id="A0A2G8LQM0"/>
<gene>
    <name evidence="3" type="ORF">BSL78_00455</name>
</gene>
<evidence type="ECO:0000256" key="1">
    <source>
        <dbReference type="SAM" id="MobiDB-lite"/>
    </source>
</evidence>
<organism evidence="3 4">
    <name type="scientific">Stichopus japonicus</name>
    <name type="common">Sea cucumber</name>
    <dbReference type="NCBI Taxonomy" id="307972"/>
    <lineage>
        <taxon>Eukaryota</taxon>
        <taxon>Metazoa</taxon>
        <taxon>Echinodermata</taxon>
        <taxon>Eleutherozoa</taxon>
        <taxon>Echinozoa</taxon>
        <taxon>Holothuroidea</taxon>
        <taxon>Aspidochirotacea</taxon>
        <taxon>Aspidochirotida</taxon>
        <taxon>Stichopodidae</taxon>
        <taxon>Apostichopus</taxon>
    </lineage>
</organism>
<protein>
    <submittedName>
        <fullName evidence="3">Putative extracellular tyrosine-protein kinase PKDCC</fullName>
    </submittedName>
</protein>
<sequence length="252" mass="28466">MVLVEVTFLALHVSVDVHRTGKSKNSPSRTYLNRPKNVKFSLDSRLPHPDRNRPTSKGNFSKQSMLGFCIRGEATTKNVSDHGVVMVTELGLRVTPYRLREMLWPSRLQVAVDIINLMDYLHRSPLGSLRMSDFKQSQFIFVNGQIKLSDLDDITSDERGCQRDRDCYILDESANIPCKNGVCSGINSKSNLLLATVELLQPLLTESPSFLNQLTAKLLQDLSYKRLSTEQAKNSIENVVELWLEKSDTPLV</sequence>
<keyword evidence="3" id="KW-0808">Transferase</keyword>
<dbReference type="Proteomes" id="UP000230750">
    <property type="component" value="Unassembled WGS sequence"/>
</dbReference>
<feature type="region of interest" description="Disordered" evidence="1">
    <location>
        <begin position="40"/>
        <end position="60"/>
    </location>
</feature>
<accession>A0A2G8LQM0</accession>
<dbReference type="STRING" id="307972.A0A2G8LQM0"/>
<dbReference type="GO" id="GO:0001501">
    <property type="term" value="P:skeletal system development"/>
    <property type="evidence" value="ECO:0007669"/>
    <property type="project" value="TreeGrafter"/>
</dbReference>
<dbReference type="PANTHER" id="PTHR46448">
    <property type="entry name" value="PROTEIN KINASE DOMAIN-CONTAINING PROTEIN"/>
    <property type="match status" value="1"/>
</dbReference>
<dbReference type="Pfam" id="PF12260">
    <property type="entry name" value="PIP49_C"/>
    <property type="match status" value="1"/>
</dbReference>
<evidence type="ECO:0000313" key="4">
    <source>
        <dbReference type="Proteomes" id="UP000230750"/>
    </source>
</evidence>
<reference evidence="3 4" key="1">
    <citation type="journal article" date="2017" name="PLoS Biol.">
        <title>The sea cucumber genome provides insights into morphological evolution and visceral regeneration.</title>
        <authorList>
            <person name="Zhang X."/>
            <person name="Sun L."/>
            <person name="Yuan J."/>
            <person name="Sun Y."/>
            <person name="Gao Y."/>
            <person name="Zhang L."/>
            <person name="Li S."/>
            <person name="Dai H."/>
            <person name="Hamel J.F."/>
            <person name="Liu C."/>
            <person name="Yu Y."/>
            <person name="Liu S."/>
            <person name="Lin W."/>
            <person name="Guo K."/>
            <person name="Jin S."/>
            <person name="Xu P."/>
            <person name="Storey K.B."/>
            <person name="Huan P."/>
            <person name="Zhang T."/>
            <person name="Zhou Y."/>
            <person name="Zhang J."/>
            <person name="Lin C."/>
            <person name="Li X."/>
            <person name="Xing L."/>
            <person name="Huo D."/>
            <person name="Sun M."/>
            <person name="Wang L."/>
            <person name="Mercier A."/>
            <person name="Li F."/>
            <person name="Yang H."/>
            <person name="Xiang J."/>
        </authorList>
    </citation>
    <scope>NUCLEOTIDE SEQUENCE [LARGE SCALE GENOMIC DNA]</scope>
    <source>
        <strain evidence="3">Shaxun</strain>
        <tissue evidence="3">Muscle</tissue>
    </source>
</reference>
<dbReference type="GO" id="GO:0005576">
    <property type="term" value="C:extracellular region"/>
    <property type="evidence" value="ECO:0007669"/>
    <property type="project" value="TreeGrafter"/>
</dbReference>
<dbReference type="PANTHER" id="PTHR46448:SF1">
    <property type="entry name" value="PROTEIN KINASE DOMAIN-CONTAINING PROTEIN"/>
    <property type="match status" value="1"/>
</dbReference>
<comment type="caution">
    <text evidence="3">The sequence shown here is derived from an EMBL/GenBank/DDBJ whole genome shotgun (WGS) entry which is preliminary data.</text>
</comment>
<name>A0A2G8LQM0_STIJA</name>
<keyword evidence="3" id="KW-0418">Kinase</keyword>
<evidence type="ECO:0000259" key="2">
    <source>
        <dbReference type="Pfam" id="PF12260"/>
    </source>
</evidence>
<dbReference type="OrthoDB" id="4062651at2759"/>
<feature type="domain" description="FAM69 protein-kinase" evidence="2">
    <location>
        <begin position="99"/>
        <end position="220"/>
    </location>
</feature>
<dbReference type="Gene3D" id="1.10.510.10">
    <property type="entry name" value="Transferase(Phosphotransferase) domain 1"/>
    <property type="match status" value="1"/>
</dbReference>
<evidence type="ECO:0000313" key="3">
    <source>
        <dbReference type="EMBL" id="PIK62559.1"/>
    </source>
</evidence>
<keyword evidence="4" id="KW-1185">Reference proteome</keyword>
<dbReference type="InterPro" id="IPR042983">
    <property type="entry name" value="PKDCC"/>
</dbReference>